<evidence type="ECO:0000256" key="1">
    <source>
        <dbReference type="SAM" id="MobiDB-lite"/>
    </source>
</evidence>
<feature type="non-terminal residue" evidence="2">
    <location>
        <position position="1"/>
    </location>
</feature>
<dbReference type="AlphaFoldDB" id="A0A6J4HFB3"/>
<evidence type="ECO:0000313" key="2">
    <source>
        <dbReference type="EMBL" id="CAA9221694.1"/>
    </source>
</evidence>
<feature type="region of interest" description="Disordered" evidence="1">
    <location>
        <begin position="77"/>
        <end position="113"/>
    </location>
</feature>
<feature type="non-terminal residue" evidence="2">
    <location>
        <position position="113"/>
    </location>
</feature>
<reference evidence="2" key="1">
    <citation type="submission" date="2020-02" db="EMBL/GenBank/DDBJ databases">
        <authorList>
            <person name="Meier V. D."/>
        </authorList>
    </citation>
    <scope>NUCLEOTIDE SEQUENCE</scope>
    <source>
        <strain evidence="2">AVDCRST_MAG56</strain>
    </source>
</reference>
<feature type="region of interest" description="Disordered" evidence="1">
    <location>
        <begin position="1"/>
        <end position="64"/>
    </location>
</feature>
<name>A0A6J4HFB3_9SPHI</name>
<dbReference type="EMBL" id="CADCTQ010000043">
    <property type="protein sequence ID" value="CAA9221694.1"/>
    <property type="molecule type" value="Genomic_DNA"/>
</dbReference>
<gene>
    <name evidence="2" type="ORF">AVDCRST_MAG56-440</name>
</gene>
<accession>A0A6J4HFB3</accession>
<organism evidence="2">
    <name type="scientific">uncultured Cytophagales bacterium</name>
    <dbReference type="NCBI Taxonomy" id="158755"/>
    <lineage>
        <taxon>Bacteria</taxon>
        <taxon>Pseudomonadati</taxon>
        <taxon>Bacteroidota</taxon>
        <taxon>Sphingobacteriia</taxon>
        <taxon>Sphingobacteriales</taxon>
        <taxon>environmental samples</taxon>
    </lineage>
</organism>
<sequence length="113" mass="12188">ESDSTPAGGQPAAHWFPLPDALPQPHLRPAHHPGHHGGGYPVRLLSQPDFPAGPPGRGGPGHRLAAVRQPGWRRLHAGGVLRQDPRNVGRNHQTYPRRLAAGGSQRRKGRDCL</sequence>
<protein>
    <submittedName>
        <fullName evidence="2">Uncharacterized protein</fullName>
    </submittedName>
</protein>
<proteinExistence type="predicted"/>